<name>A0A0D0AGY0_9AGAM</name>
<dbReference type="STRING" id="765257.A0A0D0AGY0"/>
<dbReference type="OrthoDB" id="1929311at2759"/>
<dbReference type="GO" id="GO:0030686">
    <property type="term" value="C:90S preribosome"/>
    <property type="evidence" value="ECO:0007669"/>
    <property type="project" value="TreeGrafter"/>
</dbReference>
<dbReference type="AlphaFoldDB" id="A0A0D0AGY0"/>
<proteinExistence type="predicted"/>
<sequence length="239" mass="26504">MLLPVEHDPHRTVLQKRKLAETQVDEQPLSTAGQPPHELFGYLSNMQAKAYPAKSALELLDISIPETSIVDTTSWTESRSSDHLVEFIIKALPPLHKRLLQRPKVAGAPTLLFIAGAALRVADVTRVLKDKKLRGEKGGDVAKLFARHIKLDEHVTYLRRTKIGSAAGTPARIGKLLCEKDALSVAQLTHIILDVSYQDAKKRNLFDIPETRDEVIHSVLGAPKLLQGIREGKIQVVLF</sequence>
<protein>
    <submittedName>
        <fullName evidence="1">Uncharacterized protein</fullName>
    </submittedName>
</protein>
<organism evidence="1 2">
    <name type="scientific">Pisolithus microcarpus 441</name>
    <dbReference type="NCBI Taxonomy" id="765257"/>
    <lineage>
        <taxon>Eukaryota</taxon>
        <taxon>Fungi</taxon>
        <taxon>Dikarya</taxon>
        <taxon>Basidiomycota</taxon>
        <taxon>Agaricomycotina</taxon>
        <taxon>Agaricomycetes</taxon>
        <taxon>Agaricomycetidae</taxon>
        <taxon>Boletales</taxon>
        <taxon>Sclerodermatineae</taxon>
        <taxon>Pisolithaceae</taxon>
        <taxon>Pisolithus</taxon>
    </lineage>
</organism>
<dbReference type="InterPro" id="IPR032704">
    <property type="entry name" value="Cms1"/>
</dbReference>
<dbReference type="GO" id="GO:0005634">
    <property type="term" value="C:nucleus"/>
    <property type="evidence" value="ECO:0007669"/>
    <property type="project" value="TreeGrafter"/>
</dbReference>
<keyword evidence="2" id="KW-1185">Reference proteome</keyword>
<accession>A0A0D0AGY0</accession>
<dbReference type="EMBL" id="KN833685">
    <property type="protein sequence ID" value="KIK31338.1"/>
    <property type="molecule type" value="Genomic_DNA"/>
</dbReference>
<dbReference type="HOGENOM" id="CLU_057568_1_1_1"/>
<evidence type="ECO:0000313" key="2">
    <source>
        <dbReference type="Proteomes" id="UP000054018"/>
    </source>
</evidence>
<dbReference type="PANTHER" id="PTHR24030">
    <property type="entry name" value="PROTEIN CMSS1"/>
    <property type="match status" value="1"/>
</dbReference>
<dbReference type="PANTHER" id="PTHR24030:SF0">
    <property type="entry name" value="PROTEIN CMSS1"/>
    <property type="match status" value="1"/>
</dbReference>
<gene>
    <name evidence="1" type="ORF">PISMIDRAFT_86218</name>
</gene>
<reference evidence="1 2" key="1">
    <citation type="submission" date="2014-04" db="EMBL/GenBank/DDBJ databases">
        <authorList>
            <consortium name="DOE Joint Genome Institute"/>
            <person name="Kuo A."/>
            <person name="Kohler A."/>
            <person name="Costa M.D."/>
            <person name="Nagy L.G."/>
            <person name="Floudas D."/>
            <person name="Copeland A."/>
            <person name="Barry K.W."/>
            <person name="Cichocki N."/>
            <person name="Veneault-Fourrey C."/>
            <person name="LaButti K."/>
            <person name="Lindquist E.A."/>
            <person name="Lipzen A."/>
            <person name="Lundell T."/>
            <person name="Morin E."/>
            <person name="Murat C."/>
            <person name="Sun H."/>
            <person name="Tunlid A."/>
            <person name="Henrissat B."/>
            <person name="Grigoriev I.V."/>
            <person name="Hibbett D.S."/>
            <person name="Martin F."/>
            <person name="Nordberg H.P."/>
            <person name="Cantor M.N."/>
            <person name="Hua S.X."/>
        </authorList>
    </citation>
    <scope>NUCLEOTIDE SEQUENCE [LARGE SCALE GENOMIC DNA]</scope>
    <source>
        <strain evidence="1 2">441</strain>
    </source>
</reference>
<reference evidence="2" key="2">
    <citation type="submission" date="2015-01" db="EMBL/GenBank/DDBJ databases">
        <title>Evolutionary Origins and Diversification of the Mycorrhizal Mutualists.</title>
        <authorList>
            <consortium name="DOE Joint Genome Institute"/>
            <consortium name="Mycorrhizal Genomics Consortium"/>
            <person name="Kohler A."/>
            <person name="Kuo A."/>
            <person name="Nagy L.G."/>
            <person name="Floudas D."/>
            <person name="Copeland A."/>
            <person name="Barry K.W."/>
            <person name="Cichocki N."/>
            <person name="Veneault-Fourrey C."/>
            <person name="LaButti K."/>
            <person name="Lindquist E.A."/>
            <person name="Lipzen A."/>
            <person name="Lundell T."/>
            <person name="Morin E."/>
            <person name="Murat C."/>
            <person name="Riley R."/>
            <person name="Ohm R."/>
            <person name="Sun H."/>
            <person name="Tunlid A."/>
            <person name="Henrissat B."/>
            <person name="Grigoriev I.V."/>
            <person name="Hibbett D.S."/>
            <person name="Martin F."/>
        </authorList>
    </citation>
    <scope>NUCLEOTIDE SEQUENCE [LARGE SCALE GENOMIC DNA]</scope>
    <source>
        <strain evidence="2">441</strain>
    </source>
</reference>
<evidence type="ECO:0000313" key="1">
    <source>
        <dbReference type="EMBL" id="KIK31338.1"/>
    </source>
</evidence>
<dbReference type="Pfam" id="PF14617">
    <property type="entry name" value="CMS1"/>
    <property type="match status" value="1"/>
</dbReference>
<dbReference type="Proteomes" id="UP000054018">
    <property type="component" value="Unassembled WGS sequence"/>
</dbReference>